<name>A0ACC0BHA0_CATRO</name>
<accession>A0ACC0BHA0</accession>
<evidence type="ECO:0000313" key="1">
    <source>
        <dbReference type="EMBL" id="KAI5671979.1"/>
    </source>
</evidence>
<reference evidence="2" key="1">
    <citation type="journal article" date="2023" name="Nat. Plants">
        <title>Single-cell RNA sequencing provides a high-resolution roadmap for understanding the multicellular compartmentation of specialized metabolism.</title>
        <authorList>
            <person name="Sun S."/>
            <person name="Shen X."/>
            <person name="Li Y."/>
            <person name="Li Y."/>
            <person name="Wang S."/>
            <person name="Li R."/>
            <person name="Zhang H."/>
            <person name="Shen G."/>
            <person name="Guo B."/>
            <person name="Wei J."/>
            <person name="Xu J."/>
            <person name="St-Pierre B."/>
            <person name="Chen S."/>
            <person name="Sun C."/>
        </authorList>
    </citation>
    <scope>NUCLEOTIDE SEQUENCE [LARGE SCALE GENOMIC DNA]</scope>
</reference>
<dbReference type="Proteomes" id="UP001060085">
    <property type="component" value="Linkage Group LG03"/>
</dbReference>
<dbReference type="EMBL" id="CM044703">
    <property type="protein sequence ID" value="KAI5671979.1"/>
    <property type="molecule type" value="Genomic_DNA"/>
</dbReference>
<sequence length="372" mass="42900">MGKKIEMKKIENKTKCQVTFSKRRTSLIRKAKEISFSCNTDVAFLAFSPSGRISQFCNLERMEDLLERYIDVPTEERLRDFEVNPDQEISLHQLSWCERNLQHCIENVKQKKKEKLFFEEQGEMPWLYNQGGKSQNFPRSSSSNGQLQMQFESRRNTPYIYPENMLVHEMVGEGKGKEVADAYGSLATKHSNISNVTFPTSYTNMLQFRAAETQIGSSSNYTYLQNNTCDAQLSSSYAMNQSQAHNYQLWEEISMPLQQGESNFSFGNLTGEVTNFTENYMANANNYWENQPIVPNHINMIADEERYKDNNENNRSDAFNKTVVSGQVSTEASPLSFGVPRFWTKHCGTEEIQRFMLVGFKAQAEEMPKFLS</sequence>
<evidence type="ECO:0000313" key="2">
    <source>
        <dbReference type="Proteomes" id="UP001060085"/>
    </source>
</evidence>
<proteinExistence type="predicted"/>
<comment type="caution">
    <text evidence="1">The sequence shown here is derived from an EMBL/GenBank/DDBJ whole genome shotgun (WGS) entry which is preliminary data.</text>
</comment>
<organism evidence="1 2">
    <name type="scientific">Catharanthus roseus</name>
    <name type="common">Madagascar periwinkle</name>
    <name type="synonym">Vinca rosea</name>
    <dbReference type="NCBI Taxonomy" id="4058"/>
    <lineage>
        <taxon>Eukaryota</taxon>
        <taxon>Viridiplantae</taxon>
        <taxon>Streptophyta</taxon>
        <taxon>Embryophyta</taxon>
        <taxon>Tracheophyta</taxon>
        <taxon>Spermatophyta</taxon>
        <taxon>Magnoliopsida</taxon>
        <taxon>eudicotyledons</taxon>
        <taxon>Gunneridae</taxon>
        <taxon>Pentapetalae</taxon>
        <taxon>asterids</taxon>
        <taxon>lamiids</taxon>
        <taxon>Gentianales</taxon>
        <taxon>Apocynaceae</taxon>
        <taxon>Rauvolfioideae</taxon>
        <taxon>Vinceae</taxon>
        <taxon>Catharanthinae</taxon>
        <taxon>Catharanthus</taxon>
    </lineage>
</organism>
<protein>
    <submittedName>
        <fullName evidence="1">Uncharacterized protein</fullName>
    </submittedName>
</protein>
<gene>
    <name evidence="1" type="ORF">M9H77_12343</name>
</gene>
<keyword evidence="2" id="KW-1185">Reference proteome</keyword>